<comment type="caution">
    <text evidence="1">The sequence shown here is derived from an EMBL/GenBank/DDBJ whole genome shotgun (WGS) entry which is preliminary data.</text>
</comment>
<evidence type="ECO:0000313" key="1">
    <source>
        <dbReference type="EMBL" id="KAH6828679.1"/>
    </source>
</evidence>
<sequence length="60" mass="6357">MQLVPSLPDGLNGAYNSVSEACGNLISLIAFSCRISWISLQGYLDLVDSGGHLDGNAKKF</sequence>
<evidence type="ECO:0000313" key="2">
    <source>
        <dbReference type="Proteomes" id="UP001190926"/>
    </source>
</evidence>
<dbReference type="Proteomes" id="UP001190926">
    <property type="component" value="Unassembled WGS sequence"/>
</dbReference>
<organism evidence="1 2">
    <name type="scientific">Perilla frutescens var. hirtella</name>
    <name type="common">Perilla citriodora</name>
    <name type="synonym">Perilla setoyensis</name>
    <dbReference type="NCBI Taxonomy" id="608512"/>
    <lineage>
        <taxon>Eukaryota</taxon>
        <taxon>Viridiplantae</taxon>
        <taxon>Streptophyta</taxon>
        <taxon>Embryophyta</taxon>
        <taxon>Tracheophyta</taxon>
        <taxon>Spermatophyta</taxon>
        <taxon>Magnoliopsida</taxon>
        <taxon>eudicotyledons</taxon>
        <taxon>Gunneridae</taxon>
        <taxon>Pentapetalae</taxon>
        <taxon>asterids</taxon>
        <taxon>lamiids</taxon>
        <taxon>Lamiales</taxon>
        <taxon>Lamiaceae</taxon>
        <taxon>Nepetoideae</taxon>
        <taxon>Elsholtzieae</taxon>
        <taxon>Perilla</taxon>
    </lineage>
</organism>
<accession>A0AAD4J817</accession>
<gene>
    <name evidence="1" type="ORF">C2S53_006677</name>
</gene>
<dbReference type="EMBL" id="SDAM02000121">
    <property type="protein sequence ID" value="KAH6828679.1"/>
    <property type="molecule type" value="Genomic_DNA"/>
</dbReference>
<name>A0AAD4J817_PERFH</name>
<dbReference type="AlphaFoldDB" id="A0AAD4J817"/>
<protein>
    <submittedName>
        <fullName evidence="1">Disease resistance protein family</fullName>
    </submittedName>
</protein>
<reference evidence="1 2" key="1">
    <citation type="journal article" date="2021" name="Nat. Commun.">
        <title>Incipient diploidization of the medicinal plant Perilla within 10,000 years.</title>
        <authorList>
            <person name="Zhang Y."/>
            <person name="Shen Q."/>
            <person name="Leng L."/>
            <person name="Zhang D."/>
            <person name="Chen S."/>
            <person name="Shi Y."/>
            <person name="Ning Z."/>
            <person name="Chen S."/>
        </authorList>
    </citation>
    <scope>NUCLEOTIDE SEQUENCE [LARGE SCALE GENOMIC DNA]</scope>
    <source>
        <strain evidence="2">cv. PC099</strain>
    </source>
</reference>
<keyword evidence="2" id="KW-1185">Reference proteome</keyword>
<proteinExistence type="predicted"/>